<proteinExistence type="predicted"/>
<dbReference type="PANTHER" id="PTHR31569">
    <property type="entry name" value="SWIM-TYPE DOMAIN-CONTAINING PROTEIN"/>
    <property type="match status" value="1"/>
</dbReference>
<dbReference type="AlphaFoldDB" id="A0A9W7CUW7"/>
<evidence type="ECO:0000313" key="3">
    <source>
        <dbReference type="Proteomes" id="UP001165121"/>
    </source>
</evidence>
<gene>
    <name evidence="2" type="ORF">Pfra01_001531800</name>
</gene>
<accession>A0A9W7CUW7</accession>
<sequence length="373" mass="42617">MLQELKHAGKGNTSDVERTEPGLQEFMSEADGNTALIFVDTSRDVAVAVVFQTAGIKRLFSTFPEVVMVDTTHDTNANAYKLFSFVVHDCFGKYVHHGFVERETKENLRLVVNTFLMSNPMHRRVKVLMTDKAFHEKDVLAELFPQARQRLCQFHVQQWFAKRVTRLVKGTSAEKAVVEASMSSLIRAKSEEEYKNQRALFLDLLGGNKKHPLFITFIKNWDNIQDDWAAHRRGNIPHLRNNTDNRLESKRGKIKQLLTSAYSIDKLVSALIMLQEWTEDEYIEEYNKTGSRTSIVEHPELSAFAVVVSRFAFDLVAGEFEYALSGNVRYEMSRVEDKVQMMSLRTSRTHKVDAMVMAVTVSIRVCCPVSTPV</sequence>
<keyword evidence="3" id="KW-1185">Reference proteome</keyword>
<comment type="caution">
    <text evidence="2">The sequence shown here is derived from an EMBL/GenBank/DDBJ whole genome shotgun (WGS) entry which is preliminary data.</text>
</comment>
<dbReference type="PANTHER" id="PTHR31569:SF4">
    <property type="entry name" value="SWIM-TYPE DOMAIN-CONTAINING PROTEIN"/>
    <property type="match status" value="1"/>
</dbReference>
<evidence type="ECO:0000259" key="1">
    <source>
        <dbReference type="Pfam" id="PF21056"/>
    </source>
</evidence>
<protein>
    <submittedName>
        <fullName evidence="2">Unnamed protein product</fullName>
    </submittedName>
</protein>
<name>A0A9W7CUW7_9STRA</name>
<dbReference type="Proteomes" id="UP001165121">
    <property type="component" value="Unassembled WGS sequence"/>
</dbReference>
<dbReference type="OrthoDB" id="111802at2759"/>
<dbReference type="EMBL" id="BSXT01001656">
    <property type="protein sequence ID" value="GMF44252.1"/>
    <property type="molecule type" value="Genomic_DNA"/>
</dbReference>
<reference evidence="2" key="1">
    <citation type="submission" date="2023-04" db="EMBL/GenBank/DDBJ databases">
        <title>Phytophthora fragariaefolia NBRC 109709.</title>
        <authorList>
            <person name="Ichikawa N."/>
            <person name="Sato H."/>
            <person name="Tonouchi N."/>
        </authorList>
    </citation>
    <scope>NUCLEOTIDE SEQUENCE</scope>
    <source>
        <strain evidence="2">NBRC 109709</strain>
    </source>
</reference>
<feature type="domain" description="ZSWIM1/3 RNaseH-like" evidence="1">
    <location>
        <begin position="24"/>
        <end position="149"/>
    </location>
</feature>
<dbReference type="InterPro" id="IPR048324">
    <property type="entry name" value="ZSWIM1-3_RNaseH-like"/>
</dbReference>
<organism evidence="2 3">
    <name type="scientific">Phytophthora fragariaefolia</name>
    <dbReference type="NCBI Taxonomy" id="1490495"/>
    <lineage>
        <taxon>Eukaryota</taxon>
        <taxon>Sar</taxon>
        <taxon>Stramenopiles</taxon>
        <taxon>Oomycota</taxon>
        <taxon>Peronosporomycetes</taxon>
        <taxon>Peronosporales</taxon>
        <taxon>Peronosporaceae</taxon>
        <taxon>Phytophthora</taxon>
    </lineage>
</organism>
<dbReference type="InterPro" id="IPR052579">
    <property type="entry name" value="Zinc_finger_SWIM"/>
</dbReference>
<evidence type="ECO:0000313" key="2">
    <source>
        <dbReference type="EMBL" id="GMF44252.1"/>
    </source>
</evidence>
<dbReference type="Pfam" id="PF21056">
    <property type="entry name" value="ZSWIM1-3_RNaseH-like"/>
    <property type="match status" value="1"/>
</dbReference>